<dbReference type="Pfam" id="PF00566">
    <property type="entry name" value="RabGAP-TBC"/>
    <property type="match status" value="1"/>
</dbReference>
<keyword evidence="6" id="KW-1185">Reference proteome</keyword>
<dbReference type="SUPFAM" id="SSF47923">
    <property type="entry name" value="Ypt/Rab-GAP domain of gyp1p"/>
    <property type="match status" value="1"/>
</dbReference>
<feature type="region of interest" description="Disordered" evidence="3">
    <location>
        <begin position="203"/>
        <end position="222"/>
    </location>
</feature>
<feature type="repeat" description="RCC1" evidence="2">
    <location>
        <begin position="162"/>
        <end position="246"/>
    </location>
</feature>
<organism evidence="5 6">
    <name type="scientific">Effrenium voratum</name>
    <dbReference type="NCBI Taxonomy" id="2562239"/>
    <lineage>
        <taxon>Eukaryota</taxon>
        <taxon>Sar</taxon>
        <taxon>Alveolata</taxon>
        <taxon>Dinophyceae</taxon>
        <taxon>Suessiales</taxon>
        <taxon>Symbiodiniaceae</taxon>
        <taxon>Effrenium</taxon>
    </lineage>
</organism>
<comment type="caution">
    <text evidence="5">The sequence shown here is derived from an EMBL/GenBank/DDBJ whole genome shotgun (WGS) entry which is preliminary data.</text>
</comment>
<evidence type="ECO:0000256" key="2">
    <source>
        <dbReference type="PROSITE-ProRule" id="PRU00235"/>
    </source>
</evidence>
<dbReference type="EMBL" id="CAUJNA010000080">
    <property type="protein sequence ID" value="CAJ1371454.1"/>
    <property type="molecule type" value="Genomic_DNA"/>
</dbReference>
<dbReference type="PANTHER" id="PTHR22870:SF408">
    <property type="entry name" value="OS09G0560450 PROTEIN"/>
    <property type="match status" value="1"/>
</dbReference>
<sequence length="618" mass="67972">MEWSLSMLKDEAGQHLQLRDVALGGFSRKSSYRIAAIALMDSGDVFSSQAWYGDGGDGQKGSAPMACPAWVPWPSLQSTLVVAVACGSGFCMALTAHGELMGGAELQWSAWGEAPDGALGLGGSAASEPTLVPGLARCRVAAVACGESHTVAACFDEEDQPGAVYSWGLAKDGRLGYLDEVNQREPRVIPWLTAELGDSLAARREGAPGTPTLRASPPPRRSSLRLPQRITQLSCGLRHSVLICQGAVICFGADDYGQLGRSAKQRGSQRLRLPAFANCPVLEDSCGSDAVARRLCCGPLHCACVCSQGRVHLWGLDLRDRQVGQGPWVLDSFGPERPVVALCCGPHFLVCSAEVALPRPAETELPQEELLLEYCEESLTPGFAGSCWRPSHLPPKPEEESEHHKNLVRDFERSVQRRLQQEQREEQQRREREERRERRLQEHTEIWTQLLPSFVPGEPSARMARLWRQGLPPKVREVVWPMAIGNVLRITPELFEIHKQRALDARLAQEASASNVLITLNDAPPSRGKEQSTSCIPFDLPRTFPTLAFFCEGGPLHEDCARILEAYTFFRPDIGYVQGMSYLAAMLLLYLPPYQAFVGLCNLLNTPSVLGLYRLDER</sequence>
<reference evidence="5" key="1">
    <citation type="submission" date="2023-08" db="EMBL/GenBank/DDBJ databases">
        <authorList>
            <person name="Chen Y."/>
            <person name="Shah S."/>
            <person name="Dougan E. K."/>
            <person name="Thang M."/>
            <person name="Chan C."/>
        </authorList>
    </citation>
    <scope>NUCLEOTIDE SEQUENCE</scope>
</reference>
<dbReference type="PANTHER" id="PTHR22870">
    <property type="entry name" value="REGULATOR OF CHROMOSOME CONDENSATION"/>
    <property type="match status" value="1"/>
</dbReference>
<feature type="non-terminal residue" evidence="5">
    <location>
        <position position="1"/>
    </location>
</feature>
<dbReference type="Gene3D" id="1.10.8.270">
    <property type="entry name" value="putative rabgap domain of human tbc1 domain family member 14 like domains"/>
    <property type="match status" value="1"/>
</dbReference>
<evidence type="ECO:0000256" key="1">
    <source>
        <dbReference type="ARBA" id="ARBA00022737"/>
    </source>
</evidence>
<dbReference type="Pfam" id="PF00415">
    <property type="entry name" value="RCC1"/>
    <property type="match status" value="2"/>
</dbReference>
<dbReference type="Gene3D" id="2.130.10.30">
    <property type="entry name" value="Regulator of chromosome condensation 1/beta-lactamase-inhibitor protein II"/>
    <property type="match status" value="2"/>
</dbReference>
<dbReference type="Gene3D" id="1.10.10.750">
    <property type="entry name" value="Ypt/Rab-GAP domain of gyp1p, domain 1"/>
    <property type="match status" value="1"/>
</dbReference>
<dbReference type="InterPro" id="IPR009091">
    <property type="entry name" value="RCC1/BLIP-II"/>
</dbReference>
<dbReference type="InterPro" id="IPR051210">
    <property type="entry name" value="Ub_ligase/GEF_domain"/>
</dbReference>
<dbReference type="SUPFAM" id="SSF50985">
    <property type="entry name" value="RCC1/BLIP-II"/>
    <property type="match status" value="1"/>
</dbReference>
<dbReference type="AlphaFoldDB" id="A0AA36HN71"/>
<protein>
    <recommendedName>
        <fullName evidence="4">Rab-GAP TBC domain-containing protein</fullName>
    </recommendedName>
</protein>
<accession>A0AA36HN71</accession>
<feature type="domain" description="Rab-GAP TBC" evidence="4">
    <location>
        <begin position="470"/>
        <end position="618"/>
    </location>
</feature>
<keyword evidence="1" id="KW-0677">Repeat</keyword>
<feature type="repeat" description="RCC1" evidence="2">
    <location>
        <begin position="106"/>
        <end position="156"/>
    </location>
</feature>
<dbReference type="FunFam" id="1.10.8.270:FF:000008">
    <property type="entry name" value="Putative TBC1 domain family member 14"/>
    <property type="match status" value="1"/>
</dbReference>
<dbReference type="PROSITE" id="PS50012">
    <property type="entry name" value="RCC1_3"/>
    <property type="match status" value="2"/>
</dbReference>
<name>A0AA36HN71_9DINO</name>
<dbReference type="InterPro" id="IPR035969">
    <property type="entry name" value="Rab-GAP_TBC_sf"/>
</dbReference>
<gene>
    <name evidence="5" type="ORF">EVOR1521_LOCUS1757</name>
</gene>
<dbReference type="PROSITE" id="PS50086">
    <property type="entry name" value="TBC_RABGAP"/>
    <property type="match status" value="1"/>
</dbReference>
<evidence type="ECO:0000256" key="3">
    <source>
        <dbReference type="SAM" id="MobiDB-lite"/>
    </source>
</evidence>
<dbReference type="Proteomes" id="UP001178507">
    <property type="component" value="Unassembled WGS sequence"/>
</dbReference>
<feature type="region of interest" description="Disordered" evidence="3">
    <location>
        <begin position="418"/>
        <end position="437"/>
    </location>
</feature>
<dbReference type="InterPro" id="IPR000195">
    <property type="entry name" value="Rab-GAP-TBC_dom"/>
</dbReference>
<evidence type="ECO:0000313" key="6">
    <source>
        <dbReference type="Proteomes" id="UP001178507"/>
    </source>
</evidence>
<evidence type="ECO:0000259" key="4">
    <source>
        <dbReference type="PROSITE" id="PS50086"/>
    </source>
</evidence>
<proteinExistence type="predicted"/>
<evidence type="ECO:0000313" key="5">
    <source>
        <dbReference type="EMBL" id="CAJ1371454.1"/>
    </source>
</evidence>
<dbReference type="InterPro" id="IPR000408">
    <property type="entry name" value="Reg_chr_condens"/>
</dbReference>